<keyword evidence="2" id="KW-1185">Reference proteome</keyword>
<dbReference type="WBParaSite" id="SVE_0868200.1">
    <property type="protein sequence ID" value="SVE_0868200.1"/>
    <property type="gene ID" value="SVE_0868200"/>
</dbReference>
<reference evidence="2" key="1">
    <citation type="submission" date="2014-07" db="EMBL/GenBank/DDBJ databases">
        <authorList>
            <person name="Martin A.A"/>
            <person name="De Silva N."/>
        </authorList>
    </citation>
    <scope>NUCLEOTIDE SEQUENCE</scope>
</reference>
<accession>A0A0K0FIG3</accession>
<dbReference type="AlphaFoldDB" id="A0A0K0FIG3"/>
<evidence type="ECO:0000313" key="3">
    <source>
        <dbReference type="WBParaSite" id="SVE_0868200.1"/>
    </source>
</evidence>
<dbReference type="Proteomes" id="UP000035680">
    <property type="component" value="Unassembled WGS sequence"/>
</dbReference>
<keyword evidence="1" id="KW-0472">Membrane</keyword>
<proteinExistence type="predicted"/>
<feature type="transmembrane region" description="Helical" evidence="1">
    <location>
        <begin position="26"/>
        <end position="44"/>
    </location>
</feature>
<protein>
    <submittedName>
        <fullName evidence="3">Variant erythrocyte surface antigen-1, alpha subunit</fullName>
    </submittedName>
</protein>
<evidence type="ECO:0000256" key="1">
    <source>
        <dbReference type="SAM" id="Phobius"/>
    </source>
</evidence>
<name>A0A0K0FIG3_STRVS</name>
<reference evidence="3" key="2">
    <citation type="submission" date="2015-08" db="UniProtKB">
        <authorList>
            <consortium name="WormBaseParasite"/>
        </authorList>
    </citation>
    <scope>IDENTIFICATION</scope>
</reference>
<feature type="transmembrane region" description="Helical" evidence="1">
    <location>
        <begin position="199"/>
        <end position="219"/>
    </location>
</feature>
<keyword evidence="1" id="KW-1133">Transmembrane helix</keyword>
<sequence length="233" mass="25711">MAISPILGTLIGGSSSKTSSTVSHSTGLFLLLLTLLVLIVGRLSKKESSIPSQSTDPILVTPKWGTLVHIWVLRYKKKPFRSKVFILRKYADSLSGEGYNMGQRYIGLFGLKCSQGLACALGDSLVLYNDNPGPAYIIWRTWALALSTQPRFSNLFQSLISPTALGSKENTAKAQPVFSTLLKQISVCRLPLVIPSSVNLINALFNFVAMFLTMLLIYIHKVDFTKSKIWKLL</sequence>
<evidence type="ECO:0000313" key="2">
    <source>
        <dbReference type="Proteomes" id="UP000035680"/>
    </source>
</evidence>
<keyword evidence="1" id="KW-0812">Transmembrane</keyword>
<organism evidence="2 3">
    <name type="scientific">Strongyloides venezuelensis</name>
    <name type="common">Threadworm</name>
    <dbReference type="NCBI Taxonomy" id="75913"/>
    <lineage>
        <taxon>Eukaryota</taxon>
        <taxon>Metazoa</taxon>
        <taxon>Ecdysozoa</taxon>
        <taxon>Nematoda</taxon>
        <taxon>Chromadorea</taxon>
        <taxon>Rhabditida</taxon>
        <taxon>Tylenchina</taxon>
        <taxon>Panagrolaimomorpha</taxon>
        <taxon>Strongyloidoidea</taxon>
        <taxon>Strongyloididae</taxon>
        <taxon>Strongyloides</taxon>
    </lineage>
</organism>